<reference evidence="1" key="1">
    <citation type="submission" date="2022-03" db="EMBL/GenBank/DDBJ databases">
        <authorList>
            <person name="Martin H S."/>
        </authorList>
    </citation>
    <scope>NUCLEOTIDE SEQUENCE</scope>
</reference>
<feature type="non-terminal residue" evidence="1">
    <location>
        <position position="98"/>
    </location>
</feature>
<proteinExistence type="predicted"/>
<gene>
    <name evidence="1" type="ORF">IPOD504_LOCUS13294</name>
</gene>
<accession>A0ABN8ITB2</accession>
<evidence type="ECO:0000313" key="1">
    <source>
        <dbReference type="EMBL" id="CAH2066134.1"/>
    </source>
</evidence>
<name>A0ABN8ITB2_9NEOP</name>
<protein>
    <submittedName>
        <fullName evidence="1">Uncharacterized protein</fullName>
    </submittedName>
</protein>
<dbReference type="EMBL" id="OW152816">
    <property type="protein sequence ID" value="CAH2066134.1"/>
    <property type="molecule type" value="Genomic_DNA"/>
</dbReference>
<keyword evidence="2" id="KW-1185">Reference proteome</keyword>
<organism evidence="1 2">
    <name type="scientific">Iphiclides podalirius</name>
    <name type="common">scarce swallowtail</name>
    <dbReference type="NCBI Taxonomy" id="110791"/>
    <lineage>
        <taxon>Eukaryota</taxon>
        <taxon>Metazoa</taxon>
        <taxon>Ecdysozoa</taxon>
        <taxon>Arthropoda</taxon>
        <taxon>Hexapoda</taxon>
        <taxon>Insecta</taxon>
        <taxon>Pterygota</taxon>
        <taxon>Neoptera</taxon>
        <taxon>Endopterygota</taxon>
        <taxon>Lepidoptera</taxon>
        <taxon>Glossata</taxon>
        <taxon>Ditrysia</taxon>
        <taxon>Papilionoidea</taxon>
        <taxon>Papilionidae</taxon>
        <taxon>Papilioninae</taxon>
        <taxon>Iphiclides</taxon>
    </lineage>
</organism>
<dbReference type="Proteomes" id="UP000837857">
    <property type="component" value="Chromosome 4"/>
</dbReference>
<sequence length="98" mass="10683">MGENIKSSELDGSKYSRQQLTPALTAMIRQVSLTSPVSYLKFLNGSARTVILKSSQTEATAIRIAKAGFTYQFLAGTSADSRRGLNAMDEILNAFNDF</sequence>
<evidence type="ECO:0000313" key="2">
    <source>
        <dbReference type="Proteomes" id="UP000837857"/>
    </source>
</evidence>